<organism evidence="1 2">
    <name type="scientific">Glossina palpalis gambiensis</name>
    <dbReference type="NCBI Taxonomy" id="67801"/>
    <lineage>
        <taxon>Eukaryota</taxon>
        <taxon>Metazoa</taxon>
        <taxon>Ecdysozoa</taxon>
        <taxon>Arthropoda</taxon>
        <taxon>Hexapoda</taxon>
        <taxon>Insecta</taxon>
        <taxon>Pterygota</taxon>
        <taxon>Neoptera</taxon>
        <taxon>Endopterygota</taxon>
        <taxon>Diptera</taxon>
        <taxon>Brachycera</taxon>
        <taxon>Muscomorpha</taxon>
        <taxon>Hippoboscoidea</taxon>
        <taxon>Glossinidae</taxon>
        <taxon>Glossina</taxon>
    </lineage>
</organism>
<accession>A0A1B0AKM7</accession>
<keyword evidence="2" id="KW-1185">Reference proteome</keyword>
<dbReference type="AlphaFoldDB" id="A0A1B0AKM7"/>
<dbReference type="EnsemblMetazoa" id="GPPI000211-RA">
    <property type="protein sequence ID" value="GPPI000211-PA"/>
    <property type="gene ID" value="GPPI000211"/>
</dbReference>
<evidence type="ECO:0000313" key="2">
    <source>
        <dbReference type="Proteomes" id="UP000092460"/>
    </source>
</evidence>
<protein>
    <submittedName>
        <fullName evidence="1">Uncharacterized protein</fullName>
    </submittedName>
</protein>
<sequence>MRQQEFVIKSDIIPLEHGDTSQADIDNELISLIRSVNGKIYQNDGSAISFALISLNAPRRLPCGCNCGFAKVSGTCYNSPLSFPTVNTVQMIMKGFLHHTTTLPGNLRNAIVLVKVVLQKVTASLLF</sequence>
<reference evidence="1" key="2">
    <citation type="submission" date="2020-05" db="UniProtKB">
        <authorList>
            <consortium name="EnsemblMetazoa"/>
        </authorList>
    </citation>
    <scope>IDENTIFICATION</scope>
    <source>
        <strain evidence="1">IAEA</strain>
    </source>
</reference>
<reference evidence="2" key="1">
    <citation type="submission" date="2015-01" db="EMBL/GenBank/DDBJ databases">
        <authorList>
            <person name="Aksoy S."/>
            <person name="Warren W."/>
            <person name="Wilson R.K."/>
        </authorList>
    </citation>
    <scope>NUCLEOTIDE SEQUENCE [LARGE SCALE GENOMIC DNA]</scope>
    <source>
        <strain evidence="2">IAEA</strain>
    </source>
</reference>
<proteinExistence type="predicted"/>
<evidence type="ECO:0000313" key="1">
    <source>
        <dbReference type="EnsemblMetazoa" id="GPPI000211-PA"/>
    </source>
</evidence>
<dbReference type="EMBL" id="JXJN01026304">
    <property type="status" value="NOT_ANNOTATED_CDS"/>
    <property type="molecule type" value="Genomic_DNA"/>
</dbReference>
<dbReference type="Proteomes" id="UP000092460">
    <property type="component" value="Unassembled WGS sequence"/>
</dbReference>
<name>A0A1B0AKM7_9MUSC</name>
<dbReference type="VEuPathDB" id="VectorBase:GPPI000211"/>